<name>A0AAN5CPE9_9BILA</name>
<dbReference type="Gene3D" id="1.10.287.70">
    <property type="match status" value="1"/>
</dbReference>
<protein>
    <recommendedName>
        <fullName evidence="12">Ion transport domain-containing protein</fullName>
    </recommendedName>
</protein>
<evidence type="ECO:0000256" key="7">
    <source>
        <dbReference type="ARBA" id="ARBA00023065"/>
    </source>
</evidence>
<feature type="domain" description="Ion transport" evidence="12">
    <location>
        <begin position="10"/>
        <end position="114"/>
    </location>
</feature>
<proteinExistence type="predicted"/>
<evidence type="ECO:0000256" key="11">
    <source>
        <dbReference type="SAM" id="Phobius"/>
    </source>
</evidence>
<feature type="transmembrane region" description="Helical" evidence="11">
    <location>
        <begin position="12"/>
        <end position="34"/>
    </location>
</feature>
<dbReference type="Pfam" id="PF00520">
    <property type="entry name" value="Ion_trans"/>
    <property type="match status" value="1"/>
</dbReference>
<evidence type="ECO:0000256" key="4">
    <source>
        <dbReference type="ARBA" id="ARBA00022737"/>
    </source>
</evidence>
<dbReference type="GO" id="GO:1902495">
    <property type="term" value="C:transmembrane transporter complex"/>
    <property type="evidence" value="ECO:0007669"/>
    <property type="project" value="TreeGrafter"/>
</dbReference>
<evidence type="ECO:0000259" key="12">
    <source>
        <dbReference type="Pfam" id="PF00520"/>
    </source>
</evidence>
<keyword evidence="3 11" id="KW-0812">Transmembrane</keyword>
<organism evidence="13 14">
    <name type="scientific">Pristionchus mayeri</name>
    <dbReference type="NCBI Taxonomy" id="1317129"/>
    <lineage>
        <taxon>Eukaryota</taxon>
        <taxon>Metazoa</taxon>
        <taxon>Ecdysozoa</taxon>
        <taxon>Nematoda</taxon>
        <taxon>Chromadorea</taxon>
        <taxon>Rhabditida</taxon>
        <taxon>Rhabditina</taxon>
        <taxon>Diplogasteromorpha</taxon>
        <taxon>Diplogasteroidea</taxon>
        <taxon>Neodiplogasteridae</taxon>
        <taxon>Pristionchus</taxon>
    </lineage>
</organism>
<keyword evidence="5 11" id="KW-1133">Transmembrane helix</keyword>
<comment type="caution">
    <text evidence="13">The sequence shown here is derived from an EMBL/GenBank/DDBJ whole genome shotgun (WGS) entry which is preliminary data.</text>
</comment>
<keyword evidence="8 11" id="KW-0472">Membrane</keyword>
<evidence type="ECO:0000256" key="2">
    <source>
        <dbReference type="ARBA" id="ARBA00022448"/>
    </source>
</evidence>
<gene>
    <name evidence="13" type="ORF">PMAYCL1PPCAC_18338</name>
</gene>
<feature type="transmembrane region" description="Helical" evidence="11">
    <location>
        <begin position="78"/>
        <end position="104"/>
    </location>
</feature>
<reference evidence="14" key="1">
    <citation type="submission" date="2022-10" db="EMBL/GenBank/DDBJ databases">
        <title>Genome assembly of Pristionchus species.</title>
        <authorList>
            <person name="Yoshida K."/>
            <person name="Sommer R.J."/>
        </authorList>
    </citation>
    <scope>NUCLEOTIDE SEQUENCE [LARGE SCALE GENOMIC DNA]</scope>
    <source>
        <strain evidence="14">RS5460</strain>
    </source>
</reference>
<keyword evidence="14" id="KW-1185">Reference proteome</keyword>
<evidence type="ECO:0000313" key="13">
    <source>
        <dbReference type="EMBL" id="GMR48143.1"/>
    </source>
</evidence>
<dbReference type="AlphaFoldDB" id="A0AAN5CPE9"/>
<evidence type="ECO:0000256" key="5">
    <source>
        <dbReference type="ARBA" id="ARBA00022989"/>
    </source>
</evidence>
<evidence type="ECO:0000256" key="10">
    <source>
        <dbReference type="ARBA" id="ARBA00023303"/>
    </source>
</evidence>
<keyword evidence="10" id="KW-0407">Ion channel</keyword>
<keyword evidence="2" id="KW-0813">Transport</keyword>
<accession>A0AAN5CPE9</accession>
<comment type="subcellular location">
    <subcellularLocation>
        <location evidence="1">Membrane</location>
        <topology evidence="1">Multi-pass membrane protein</topology>
    </subcellularLocation>
</comment>
<dbReference type="EMBL" id="BTRK01000004">
    <property type="protein sequence ID" value="GMR48143.1"/>
    <property type="molecule type" value="Genomic_DNA"/>
</dbReference>
<evidence type="ECO:0000313" key="14">
    <source>
        <dbReference type="Proteomes" id="UP001328107"/>
    </source>
</evidence>
<keyword evidence="4" id="KW-0677">Repeat</keyword>
<keyword evidence="7" id="KW-0406">Ion transport</keyword>
<dbReference type="PANTHER" id="PTHR47143:SF1">
    <property type="entry name" value="ION_TRANS DOMAIN-CONTAINING PROTEIN"/>
    <property type="match status" value="1"/>
</dbReference>
<dbReference type="InterPro" id="IPR005821">
    <property type="entry name" value="Ion_trans_dom"/>
</dbReference>
<dbReference type="InterPro" id="IPR052076">
    <property type="entry name" value="TRP_cation_channel"/>
</dbReference>
<evidence type="ECO:0000256" key="1">
    <source>
        <dbReference type="ARBA" id="ARBA00004141"/>
    </source>
</evidence>
<keyword evidence="6" id="KW-0040">ANK repeat</keyword>
<dbReference type="Proteomes" id="UP001328107">
    <property type="component" value="Unassembled WGS sequence"/>
</dbReference>
<keyword evidence="9" id="KW-0325">Glycoprotein</keyword>
<evidence type="ECO:0000256" key="8">
    <source>
        <dbReference type="ARBA" id="ARBA00023136"/>
    </source>
</evidence>
<sequence>SSSLSLLFSPDLLRFSIIFILFIVAFSISFFILLQNRPEFNNIFSALMKTTVMMIGEFEFTGIFHGEEDDKGKMHTPLMAYPLFLIFAVVMTILLMNLLVGLAVDDIKGVQEQAAIKRLSMQVDLVLQVECNIVGFIRRKVSRGSNCVYTDKKTCWQKFLENFGSKDVTQESSWEEGVTEKDGREIKLETQLNLQKMSLDELQTNVDAMYKKQLEIDEKLKQIFEVLKKEKEEDK</sequence>
<feature type="non-terminal residue" evidence="13">
    <location>
        <position position="1"/>
    </location>
</feature>
<feature type="transmembrane region" description="Helical" evidence="11">
    <location>
        <begin position="46"/>
        <end position="66"/>
    </location>
</feature>
<dbReference type="GO" id="GO:0005216">
    <property type="term" value="F:monoatomic ion channel activity"/>
    <property type="evidence" value="ECO:0007669"/>
    <property type="project" value="InterPro"/>
</dbReference>
<evidence type="ECO:0000256" key="9">
    <source>
        <dbReference type="ARBA" id="ARBA00023180"/>
    </source>
</evidence>
<dbReference type="PANTHER" id="PTHR47143">
    <property type="entry name" value="TRANSIENT RECEPTOR POTENTIAL CATION CHANNEL PROTEIN PAINLESS"/>
    <property type="match status" value="1"/>
</dbReference>
<evidence type="ECO:0000256" key="3">
    <source>
        <dbReference type="ARBA" id="ARBA00022692"/>
    </source>
</evidence>
<evidence type="ECO:0000256" key="6">
    <source>
        <dbReference type="ARBA" id="ARBA00023043"/>
    </source>
</evidence>